<dbReference type="AlphaFoldDB" id="L1LFT1"/>
<dbReference type="KEGG" id="beq:BEWA_041720"/>
<dbReference type="OrthoDB" id="360301at2759"/>
<proteinExistence type="predicted"/>
<organism evidence="1 2">
    <name type="scientific">Theileria equi strain WA</name>
    <dbReference type="NCBI Taxonomy" id="1537102"/>
    <lineage>
        <taxon>Eukaryota</taxon>
        <taxon>Sar</taxon>
        <taxon>Alveolata</taxon>
        <taxon>Apicomplexa</taxon>
        <taxon>Aconoidasida</taxon>
        <taxon>Piroplasmida</taxon>
        <taxon>Theileriidae</taxon>
        <taxon>Theileria</taxon>
    </lineage>
</organism>
<reference evidence="1 2" key="1">
    <citation type="journal article" date="2012" name="BMC Genomics">
        <title>Comparative genomic analysis and phylogenetic position of Theileria equi.</title>
        <authorList>
            <person name="Kappmeyer L.S."/>
            <person name="Thiagarajan M."/>
            <person name="Herndon D.R."/>
            <person name="Ramsay J.D."/>
            <person name="Caler E."/>
            <person name="Djikeng A."/>
            <person name="Gillespie J.J."/>
            <person name="Lau A.O."/>
            <person name="Roalson E.H."/>
            <person name="Silva J.C."/>
            <person name="Silva M.G."/>
            <person name="Suarez C.E."/>
            <person name="Ueti M.W."/>
            <person name="Nene V.M."/>
            <person name="Mealey R.H."/>
            <person name="Knowles D.P."/>
            <person name="Brayton K.A."/>
        </authorList>
    </citation>
    <scope>NUCLEOTIDE SEQUENCE [LARGE SCALE GENOMIC DNA]</scope>
    <source>
        <strain evidence="1 2">WA</strain>
    </source>
</reference>
<comment type="caution">
    <text evidence="1">The sequence shown here is derived from an EMBL/GenBank/DDBJ whole genome shotgun (WGS) entry which is preliminary data.</text>
</comment>
<dbReference type="Proteomes" id="UP000031512">
    <property type="component" value="Unassembled WGS sequence"/>
</dbReference>
<gene>
    <name evidence="1" type="ORF">BEWA_041720</name>
</gene>
<evidence type="ECO:0000313" key="2">
    <source>
        <dbReference type="Proteomes" id="UP000031512"/>
    </source>
</evidence>
<evidence type="ECO:0000313" key="1">
    <source>
        <dbReference type="EMBL" id="EKX74134.1"/>
    </source>
</evidence>
<accession>L1LFT1</accession>
<sequence>MGLRGPLLTLDISDVDTTVISEHQSTLDNIVGRSFFPIGGKFVHIKDGDVHIWERESDEFCRMALLYRKEGHTSLLTLYIRNDSGIHYRYYEKVSEWFSVTEESFDDKLNKMKGVEEERKKVDDFSLSRISLDSENQNVNKARGIIRKMEYVDYTPKRGAIITSISEGEEIIWKVEPGERIIYACKYSKGFSEILFIRVYKMTSRSRICFEKQKSWVRITEVQFDKKFASMRDSKDPNNSQILDLTNPDKDKIEALRDVCDGIFVASFYPRIPIKAVVDGAYLIWKGKACSYARLCTDGKKTLLYITLIGVKRDIRCFEKSRLDWMECDCQYFFEKLEALDADIED</sequence>
<dbReference type="EMBL" id="ACOU01000002">
    <property type="protein sequence ID" value="EKX74134.1"/>
    <property type="molecule type" value="Genomic_DNA"/>
</dbReference>
<dbReference type="GeneID" id="15807582"/>
<keyword evidence="2" id="KW-1185">Reference proteome</keyword>
<dbReference type="RefSeq" id="XP_004833586.1">
    <property type="nucleotide sequence ID" value="XM_004833529.1"/>
</dbReference>
<name>L1LFT1_THEEQ</name>
<dbReference type="VEuPathDB" id="PiroplasmaDB:BEWA_041720"/>
<protein>
    <submittedName>
        <fullName evidence="1">Uncharacterized protein</fullName>
    </submittedName>
</protein>